<dbReference type="InterPro" id="IPR011711">
    <property type="entry name" value="GntR_C"/>
</dbReference>
<evidence type="ECO:0000313" key="5">
    <source>
        <dbReference type="EMBL" id="RAU23870.1"/>
    </source>
</evidence>
<dbReference type="SMART" id="SM00895">
    <property type="entry name" value="FCD"/>
    <property type="match status" value="1"/>
</dbReference>
<dbReference type="AlphaFoldDB" id="A0A364P3K5"/>
<evidence type="ECO:0000259" key="4">
    <source>
        <dbReference type="PROSITE" id="PS50949"/>
    </source>
</evidence>
<dbReference type="Pfam" id="PF00392">
    <property type="entry name" value="GntR"/>
    <property type="match status" value="1"/>
</dbReference>
<feature type="domain" description="HTH gntR-type" evidence="4">
    <location>
        <begin position="7"/>
        <end position="75"/>
    </location>
</feature>
<dbReference type="InterPro" id="IPR000524">
    <property type="entry name" value="Tscrpt_reg_HTH_GntR"/>
</dbReference>
<accession>A0A364P3K5</accession>
<evidence type="ECO:0000313" key="6">
    <source>
        <dbReference type="Proteomes" id="UP000251075"/>
    </source>
</evidence>
<name>A0A364P3K5_9PROT</name>
<proteinExistence type="predicted"/>
<dbReference type="Pfam" id="PF07729">
    <property type="entry name" value="FCD"/>
    <property type="match status" value="1"/>
</dbReference>
<protein>
    <submittedName>
        <fullName evidence="5">GntR family transcriptional regulator</fullName>
    </submittedName>
</protein>
<sequence>MKALQKTNLAEQAYTVIHQMLLDGAHVQPGDKISVEDLARRLGVSRSPVWQAIARLEAERIIEVRPRQGVFFIGFNRERLLEIFGVREVLEGAAARLAAERSTPEAVSELRHSIARQRAVVDHPSQQAYADEATRFHHILAQLAGNSVMTELIGRLWDQTKAMCIRPEAKSAILDARVDEHERIVDAVARGDADAAEAETRHHIRRIAVEVYNL</sequence>
<gene>
    <name evidence="5" type="ORF">CU669_01980</name>
</gene>
<keyword evidence="6" id="KW-1185">Reference proteome</keyword>
<dbReference type="InterPro" id="IPR036388">
    <property type="entry name" value="WH-like_DNA-bd_sf"/>
</dbReference>
<evidence type="ECO:0000256" key="1">
    <source>
        <dbReference type="ARBA" id="ARBA00023015"/>
    </source>
</evidence>
<keyword evidence="2" id="KW-0238">DNA-binding</keyword>
<dbReference type="SUPFAM" id="SSF48008">
    <property type="entry name" value="GntR ligand-binding domain-like"/>
    <property type="match status" value="1"/>
</dbReference>
<dbReference type="InterPro" id="IPR008920">
    <property type="entry name" value="TF_FadR/GntR_C"/>
</dbReference>
<dbReference type="PANTHER" id="PTHR43537">
    <property type="entry name" value="TRANSCRIPTIONAL REGULATOR, GNTR FAMILY"/>
    <property type="match status" value="1"/>
</dbReference>
<organism evidence="5 6">
    <name type="scientific">Paramagnetospirillum kuznetsovii</name>
    <dbReference type="NCBI Taxonomy" id="2053833"/>
    <lineage>
        <taxon>Bacteria</taxon>
        <taxon>Pseudomonadati</taxon>
        <taxon>Pseudomonadota</taxon>
        <taxon>Alphaproteobacteria</taxon>
        <taxon>Rhodospirillales</taxon>
        <taxon>Magnetospirillaceae</taxon>
        <taxon>Paramagnetospirillum</taxon>
    </lineage>
</organism>
<evidence type="ECO:0000256" key="2">
    <source>
        <dbReference type="ARBA" id="ARBA00023125"/>
    </source>
</evidence>
<dbReference type="InterPro" id="IPR036390">
    <property type="entry name" value="WH_DNA-bd_sf"/>
</dbReference>
<dbReference type="OrthoDB" id="9812645at2"/>
<dbReference type="SUPFAM" id="SSF46785">
    <property type="entry name" value="Winged helix' DNA-binding domain"/>
    <property type="match status" value="1"/>
</dbReference>
<evidence type="ECO:0000256" key="3">
    <source>
        <dbReference type="ARBA" id="ARBA00023163"/>
    </source>
</evidence>
<dbReference type="GO" id="GO:0003700">
    <property type="term" value="F:DNA-binding transcription factor activity"/>
    <property type="evidence" value="ECO:0007669"/>
    <property type="project" value="InterPro"/>
</dbReference>
<keyword evidence="3" id="KW-0804">Transcription</keyword>
<dbReference type="Proteomes" id="UP000251075">
    <property type="component" value="Unassembled WGS sequence"/>
</dbReference>
<comment type="caution">
    <text evidence="5">The sequence shown here is derived from an EMBL/GenBank/DDBJ whole genome shotgun (WGS) entry which is preliminary data.</text>
</comment>
<keyword evidence="1" id="KW-0805">Transcription regulation</keyword>
<dbReference type="PANTHER" id="PTHR43537:SF45">
    <property type="entry name" value="GNTR FAMILY REGULATORY PROTEIN"/>
    <property type="match status" value="1"/>
</dbReference>
<dbReference type="Gene3D" id="1.10.10.10">
    <property type="entry name" value="Winged helix-like DNA-binding domain superfamily/Winged helix DNA-binding domain"/>
    <property type="match status" value="1"/>
</dbReference>
<dbReference type="SMART" id="SM00345">
    <property type="entry name" value="HTH_GNTR"/>
    <property type="match status" value="1"/>
</dbReference>
<dbReference type="GO" id="GO:0003677">
    <property type="term" value="F:DNA binding"/>
    <property type="evidence" value="ECO:0007669"/>
    <property type="project" value="UniProtKB-KW"/>
</dbReference>
<reference evidence="5 6" key="1">
    <citation type="submission" date="2017-11" db="EMBL/GenBank/DDBJ databases">
        <title>Draft genome sequence of magnetotactic bacterium Magnetospirillum kuznetsovii LBB-42.</title>
        <authorList>
            <person name="Grouzdev D.S."/>
            <person name="Rysina M.S."/>
            <person name="Baslerov R.V."/>
            <person name="Koziaeva V."/>
        </authorList>
    </citation>
    <scope>NUCLEOTIDE SEQUENCE [LARGE SCALE GENOMIC DNA]</scope>
    <source>
        <strain evidence="5 6">LBB-42</strain>
    </source>
</reference>
<dbReference type="PROSITE" id="PS50949">
    <property type="entry name" value="HTH_GNTR"/>
    <property type="match status" value="1"/>
</dbReference>
<dbReference type="CDD" id="cd07377">
    <property type="entry name" value="WHTH_GntR"/>
    <property type="match status" value="1"/>
</dbReference>
<dbReference type="Gene3D" id="1.20.120.530">
    <property type="entry name" value="GntR ligand-binding domain-like"/>
    <property type="match status" value="1"/>
</dbReference>
<dbReference type="EMBL" id="PGTO01000001">
    <property type="protein sequence ID" value="RAU23870.1"/>
    <property type="molecule type" value="Genomic_DNA"/>
</dbReference>
<dbReference type="RefSeq" id="WP_112142100.1">
    <property type="nucleotide sequence ID" value="NZ_PGTO01000001.1"/>
</dbReference>